<comment type="cofactor">
    <cofactor evidence="1">
        <name>FMN</name>
        <dbReference type="ChEBI" id="CHEBI:58210"/>
    </cofactor>
</comment>
<evidence type="ECO:0000259" key="7">
    <source>
        <dbReference type="Pfam" id="PF01180"/>
    </source>
</evidence>
<feature type="domain" description="Dihydroorotate dehydrogenase catalytic" evidence="7">
    <location>
        <begin position="3"/>
        <end position="290"/>
    </location>
</feature>
<reference evidence="8" key="1">
    <citation type="journal article" date="2015" name="Nature">
        <title>Complex archaea that bridge the gap between prokaryotes and eukaryotes.</title>
        <authorList>
            <person name="Spang A."/>
            <person name="Saw J.H."/>
            <person name="Jorgensen S.L."/>
            <person name="Zaremba-Niedzwiedzka K."/>
            <person name="Martijn J."/>
            <person name="Lind A.E."/>
            <person name="van Eijk R."/>
            <person name="Schleper C."/>
            <person name="Guy L."/>
            <person name="Ettema T.J."/>
        </authorList>
    </citation>
    <scope>NUCLEOTIDE SEQUENCE</scope>
</reference>
<comment type="pathway">
    <text evidence="2">Pyrimidine metabolism; UMP biosynthesis via de novo pathway.</text>
</comment>
<dbReference type="GO" id="GO:0005737">
    <property type="term" value="C:cytoplasm"/>
    <property type="evidence" value="ECO:0007669"/>
    <property type="project" value="InterPro"/>
</dbReference>
<evidence type="ECO:0000256" key="6">
    <source>
        <dbReference type="ARBA" id="ARBA00023002"/>
    </source>
</evidence>
<dbReference type="Pfam" id="PF01180">
    <property type="entry name" value="DHO_dh"/>
    <property type="match status" value="1"/>
</dbReference>
<evidence type="ECO:0000256" key="1">
    <source>
        <dbReference type="ARBA" id="ARBA00001917"/>
    </source>
</evidence>
<name>A0A0F9W2L2_9ZZZZ</name>
<accession>A0A0F9W2L2</accession>
<dbReference type="UniPathway" id="UPA00070"/>
<dbReference type="PANTHER" id="PTHR48109:SF3">
    <property type="entry name" value="SLL0744 PROTEIN"/>
    <property type="match status" value="1"/>
</dbReference>
<dbReference type="GO" id="GO:0006207">
    <property type="term" value="P:'de novo' pyrimidine nucleobase biosynthetic process"/>
    <property type="evidence" value="ECO:0007669"/>
    <property type="project" value="TreeGrafter"/>
</dbReference>
<dbReference type="InterPro" id="IPR013785">
    <property type="entry name" value="Aldolase_TIM"/>
</dbReference>
<keyword evidence="5" id="KW-0665">Pyrimidine biosynthesis</keyword>
<keyword evidence="3" id="KW-0285">Flavoprotein</keyword>
<dbReference type="Gene3D" id="3.20.20.70">
    <property type="entry name" value="Aldolase class I"/>
    <property type="match status" value="1"/>
</dbReference>
<evidence type="ECO:0000256" key="5">
    <source>
        <dbReference type="ARBA" id="ARBA00022975"/>
    </source>
</evidence>
<protein>
    <recommendedName>
        <fullName evidence="7">Dihydroorotate dehydrogenase catalytic domain-containing protein</fullName>
    </recommendedName>
</protein>
<dbReference type="InterPro" id="IPR012135">
    <property type="entry name" value="Dihydroorotate_DH_1_2"/>
</dbReference>
<organism evidence="8">
    <name type="scientific">marine sediment metagenome</name>
    <dbReference type="NCBI Taxonomy" id="412755"/>
    <lineage>
        <taxon>unclassified sequences</taxon>
        <taxon>metagenomes</taxon>
        <taxon>ecological metagenomes</taxon>
    </lineage>
</organism>
<dbReference type="PIRSF" id="PIRSF000164">
    <property type="entry name" value="DHO_oxidase"/>
    <property type="match status" value="1"/>
</dbReference>
<gene>
    <name evidence="8" type="ORF">LCGC14_0335350</name>
</gene>
<dbReference type="NCBIfam" id="NF005741">
    <property type="entry name" value="PRK07565.1"/>
    <property type="match status" value="1"/>
</dbReference>
<dbReference type="PANTHER" id="PTHR48109">
    <property type="entry name" value="DIHYDROOROTATE DEHYDROGENASE (QUINONE), MITOCHONDRIAL-RELATED"/>
    <property type="match status" value="1"/>
</dbReference>
<proteinExistence type="predicted"/>
<keyword evidence="4" id="KW-0288">FMN</keyword>
<evidence type="ECO:0000256" key="2">
    <source>
        <dbReference type="ARBA" id="ARBA00004725"/>
    </source>
</evidence>
<dbReference type="SUPFAM" id="SSF51395">
    <property type="entry name" value="FMN-linked oxidoreductases"/>
    <property type="match status" value="1"/>
</dbReference>
<dbReference type="InterPro" id="IPR005720">
    <property type="entry name" value="Dihydroorotate_DH_cat"/>
</dbReference>
<comment type="caution">
    <text evidence="8">The sequence shown here is derived from an EMBL/GenBank/DDBJ whole genome shotgun (WGS) entry which is preliminary data.</text>
</comment>
<evidence type="ECO:0000256" key="3">
    <source>
        <dbReference type="ARBA" id="ARBA00022630"/>
    </source>
</evidence>
<dbReference type="InterPro" id="IPR050074">
    <property type="entry name" value="DHO_dehydrogenase"/>
</dbReference>
<dbReference type="GO" id="GO:0044205">
    <property type="term" value="P:'de novo' UMP biosynthetic process"/>
    <property type="evidence" value="ECO:0007669"/>
    <property type="project" value="UniProtKB-UniPathway"/>
</dbReference>
<dbReference type="CDD" id="cd04739">
    <property type="entry name" value="DHOD_like"/>
    <property type="match status" value="1"/>
</dbReference>
<dbReference type="AlphaFoldDB" id="A0A0F9W2L2"/>
<keyword evidence="6" id="KW-0560">Oxidoreductase</keyword>
<dbReference type="EMBL" id="LAZR01000240">
    <property type="protein sequence ID" value="KKN79906.1"/>
    <property type="molecule type" value="Genomic_DNA"/>
</dbReference>
<sequence length="335" mass="35916">MDLSTEYMGLKLANPLAASAGPLCMDTEKVRQLADAGIAAVVLASLFEEQIQQDSEQLEYFLNYGADRFAESLSYYPDMGDFQSGPQQYLDHIAALKKAVDIPVIASLNGVSDTGWTDYAGQVESAGADAIELNVNFLPTNPKICGELVEGAHTAIVDSVVQTVSIPVAVKMSPFFSAPAAMAKKLVDAGAKGLVLFNRFYQPDINVETMDVTPQLDLSTSQENRLPLRWIAILRGRVKASLAASTGIHTAEDAAKMILAGADVVMMTSALLKNGPTHAAAVLDGLVEILRAKEYESIDRMRGVLSHANCSEPGAFERANYLKTIGGFKPTGTRE</sequence>
<evidence type="ECO:0000256" key="4">
    <source>
        <dbReference type="ARBA" id="ARBA00022643"/>
    </source>
</evidence>
<evidence type="ECO:0000313" key="8">
    <source>
        <dbReference type="EMBL" id="KKN79906.1"/>
    </source>
</evidence>
<dbReference type="GO" id="GO:0004152">
    <property type="term" value="F:dihydroorotate dehydrogenase activity"/>
    <property type="evidence" value="ECO:0007669"/>
    <property type="project" value="InterPro"/>
</dbReference>